<dbReference type="SUPFAM" id="SSF56935">
    <property type="entry name" value="Porins"/>
    <property type="match status" value="1"/>
</dbReference>
<dbReference type="AlphaFoldDB" id="A0A2U0SHA7"/>
<dbReference type="InterPro" id="IPR012910">
    <property type="entry name" value="Plug_dom"/>
</dbReference>
<dbReference type="EMBL" id="QENQ01000001">
    <property type="protein sequence ID" value="PVX30715.1"/>
    <property type="molecule type" value="Genomic_DNA"/>
</dbReference>
<dbReference type="PANTHER" id="PTHR32552:SF81">
    <property type="entry name" value="TONB-DEPENDENT OUTER MEMBRANE RECEPTOR"/>
    <property type="match status" value="1"/>
</dbReference>
<comment type="subcellular location">
    <subcellularLocation>
        <location evidence="1 11">Cell outer membrane</location>
        <topology evidence="1 11">Multi-pass membrane protein</topology>
    </subcellularLocation>
</comment>
<evidence type="ECO:0000313" key="16">
    <source>
        <dbReference type="EMBL" id="PVX30715.1"/>
    </source>
</evidence>
<evidence type="ECO:0000256" key="13">
    <source>
        <dbReference type="SAM" id="SignalP"/>
    </source>
</evidence>
<evidence type="ECO:0000256" key="7">
    <source>
        <dbReference type="ARBA" id="ARBA00023065"/>
    </source>
</evidence>
<sequence length="829" mass="88273">MRRTICTGGHHKIRDGGFMKNLASMAAIATILAIGQPVTAFAQDTHEEPKAEHAEKEGVIVVTARKREEDILKTPVTVTALTADQIEKRSIVSITDVAANTPGFNVNNNSSGRADRTIQGVIIRGFTPSTVVATTTSTFIDGVPVSSPSALNSVGAAERIEVLRGPQSAYFGRNTFAGAINVVNKVPTGNWGGAITTMAGSRSNYRLRAELEGPIAGEALTFRATFDRFGKDGSWVAKDGGTLGDQKSTSGSLLIAAKPASWLKAKVYAAYSKDQDGISASTRISAIDVRDAAGNLIYKGQSNCTLSGFSATGAPVQNPFICGTLPSLANQPSTNRLPDGVINKFLSSPIGRVLDPSEGVQGYGMVRRYFHLHGTLDIDLTPDLTATVLAGYNNENWSQFSDLDTYDTSALANPFGGPGSRPYFDFPYLGERISKDYSVEGRLSYDSGPFRGVAGVSLLDGRNRGSIGGGNGGLGTTVFAAGGGTDRAKTLGFFFGATYDLTSALSVSVEGRYQIDHSYAYNPRAGAPVPSGLGPLLVDSTYRNFLPRVIVNYDVTPNTMLYASVAKGVNPGAFSTGLITATPEVQALALAAGVTLRVAPEKVTNYEAGIKGRAFDNTLTYSLAGYYSPWRNQINSIVVVVGGAGAFFYGSANTGSVDLYGVEAQTSWRASDLVTFELGGAVNLSHINAFTNRSLTTLSGITDYTGKEQPNSSKYSAVGAIQLGGNVRGMDDTTWFGRLDWNYKSGVWSNQANIVRTPDRHVFNARAGITRGIVSVEAFVTNLLNNKKYVSVYDNFMFTPMFEYTNNYSALLVGLPELRTGGVQVRVKF</sequence>
<keyword evidence="17" id="KW-1185">Reference proteome</keyword>
<evidence type="ECO:0000256" key="4">
    <source>
        <dbReference type="ARBA" id="ARBA00022496"/>
    </source>
</evidence>
<evidence type="ECO:0000256" key="1">
    <source>
        <dbReference type="ARBA" id="ARBA00004571"/>
    </source>
</evidence>
<evidence type="ECO:0000256" key="12">
    <source>
        <dbReference type="RuleBase" id="RU003357"/>
    </source>
</evidence>
<protein>
    <submittedName>
        <fullName evidence="16">TonB-dependent receptor</fullName>
    </submittedName>
</protein>
<feature type="signal peptide" evidence="13">
    <location>
        <begin position="1"/>
        <end position="42"/>
    </location>
</feature>
<evidence type="ECO:0000256" key="2">
    <source>
        <dbReference type="ARBA" id="ARBA00022448"/>
    </source>
</evidence>
<dbReference type="Gene3D" id="2.40.170.20">
    <property type="entry name" value="TonB-dependent receptor, beta-barrel domain"/>
    <property type="match status" value="2"/>
</dbReference>
<evidence type="ECO:0000256" key="9">
    <source>
        <dbReference type="ARBA" id="ARBA00023136"/>
    </source>
</evidence>
<evidence type="ECO:0000256" key="5">
    <source>
        <dbReference type="ARBA" id="ARBA00022692"/>
    </source>
</evidence>
<keyword evidence="16" id="KW-0675">Receptor</keyword>
<feature type="domain" description="TonB-dependent receptor plug" evidence="15">
    <location>
        <begin position="72"/>
        <end position="179"/>
    </location>
</feature>
<dbReference type="Proteomes" id="UP000245890">
    <property type="component" value="Unassembled WGS sequence"/>
</dbReference>
<keyword evidence="8 12" id="KW-0798">TonB box</keyword>
<name>A0A2U0SHA7_9SPHN</name>
<keyword evidence="13" id="KW-0732">Signal</keyword>
<comment type="similarity">
    <text evidence="11 12">Belongs to the TonB-dependent receptor family.</text>
</comment>
<reference evidence="16 17" key="1">
    <citation type="submission" date="2018-05" db="EMBL/GenBank/DDBJ databases">
        <title>Description of Sphingomonas pokkalii sp nov, isolated from the rhizosphere of saline tolerant pokkali rice and its draft genome analysis.</title>
        <authorList>
            <person name="Menon R."/>
            <person name="Kumari S."/>
            <person name="Rameshkumar N."/>
        </authorList>
    </citation>
    <scope>NUCLEOTIDE SEQUENCE [LARGE SCALE GENOMIC DNA]</scope>
    <source>
        <strain evidence="16 17">L3B27</strain>
    </source>
</reference>
<keyword evidence="4" id="KW-0410">Iron transport</keyword>
<evidence type="ECO:0000259" key="14">
    <source>
        <dbReference type="Pfam" id="PF00593"/>
    </source>
</evidence>
<keyword evidence="10 11" id="KW-0998">Cell outer membrane</keyword>
<dbReference type="InterPro" id="IPR039426">
    <property type="entry name" value="TonB-dep_rcpt-like"/>
</dbReference>
<organism evidence="16 17">
    <name type="scientific">Sphingomonas pokkalii</name>
    <dbReference type="NCBI Taxonomy" id="2175090"/>
    <lineage>
        <taxon>Bacteria</taxon>
        <taxon>Pseudomonadati</taxon>
        <taxon>Pseudomonadota</taxon>
        <taxon>Alphaproteobacteria</taxon>
        <taxon>Sphingomonadales</taxon>
        <taxon>Sphingomonadaceae</taxon>
        <taxon>Sphingomonas</taxon>
    </lineage>
</organism>
<keyword evidence="2 11" id="KW-0813">Transport</keyword>
<dbReference type="Pfam" id="PF00593">
    <property type="entry name" value="TonB_dep_Rec_b-barrel"/>
    <property type="match status" value="1"/>
</dbReference>
<comment type="caution">
    <text evidence="16">The sequence shown here is derived from an EMBL/GenBank/DDBJ whole genome shotgun (WGS) entry which is preliminary data.</text>
</comment>
<evidence type="ECO:0000256" key="10">
    <source>
        <dbReference type="ARBA" id="ARBA00023237"/>
    </source>
</evidence>
<gene>
    <name evidence="16" type="ORF">DD559_16360</name>
</gene>
<dbReference type="PANTHER" id="PTHR32552">
    <property type="entry name" value="FERRICHROME IRON RECEPTOR-RELATED"/>
    <property type="match status" value="1"/>
</dbReference>
<dbReference type="PROSITE" id="PS52016">
    <property type="entry name" value="TONB_DEPENDENT_REC_3"/>
    <property type="match status" value="1"/>
</dbReference>
<dbReference type="GO" id="GO:0006826">
    <property type="term" value="P:iron ion transport"/>
    <property type="evidence" value="ECO:0007669"/>
    <property type="project" value="UniProtKB-KW"/>
</dbReference>
<keyword evidence="3 11" id="KW-1134">Transmembrane beta strand</keyword>
<keyword evidence="9 11" id="KW-0472">Membrane</keyword>
<evidence type="ECO:0000313" key="17">
    <source>
        <dbReference type="Proteomes" id="UP000245890"/>
    </source>
</evidence>
<evidence type="ECO:0000259" key="15">
    <source>
        <dbReference type="Pfam" id="PF07715"/>
    </source>
</evidence>
<evidence type="ECO:0000256" key="3">
    <source>
        <dbReference type="ARBA" id="ARBA00022452"/>
    </source>
</evidence>
<feature type="chain" id="PRO_5015524953" evidence="13">
    <location>
        <begin position="43"/>
        <end position="829"/>
    </location>
</feature>
<keyword evidence="7" id="KW-0406">Ion transport</keyword>
<dbReference type="InterPro" id="IPR000531">
    <property type="entry name" value="Beta-barrel_TonB"/>
</dbReference>
<accession>A0A2U0SHA7</accession>
<dbReference type="InterPro" id="IPR036942">
    <property type="entry name" value="Beta-barrel_TonB_sf"/>
</dbReference>
<evidence type="ECO:0000256" key="6">
    <source>
        <dbReference type="ARBA" id="ARBA00023004"/>
    </source>
</evidence>
<keyword evidence="5 11" id="KW-0812">Transmembrane</keyword>
<dbReference type="Pfam" id="PF07715">
    <property type="entry name" value="Plug"/>
    <property type="match status" value="1"/>
</dbReference>
<evidence type="ECO:0000256" key="8">
    <source>
        <dbReference type="ARBA" id="ARBA00023077"/>
    </source>
</evidence>
<dbReference type="GO" id="GO:0009279">
    <property type="term" value="C:cell outer membrane"/>
    <property type="evidence" value="ECO:0007669"/>
    <property type="project" value="UniProtKB-SubCell"/>
</dbReference>
<evidence type="ECO:0000256" key="11">
    <source>
        <dbReference type="PROSITE-ProRule" id="PRU01360"/>
    </source>
</evidence>
<keyword evidence="6" id="KW-0408">Iron</keyword>
<proteinExistence type="inferred from homology"/>
<feature type="domain" description="TonB-dependent receptor-like beta-barrel" evidence="14">
    <location>
        <begin position="375"/>
        <end position="783"/>
    </location>
</feature>